<dbReference type="RefSeq" id="WP_089361287.1">
    <property type="nucleotide sequence ID" value="NZ_FZOG01000009.1"/>
</dbReference>
<evidence type="ECO:0000313" key="3">
    <source>
        <dbReference type="Proteomes" id="UP000242915"/>
    </source>
</evidence>
<feature type="transmembrane region" description="Helical" evidence="1">
    <location>
        <begin position="69"/>
        <end position="93"/>
    </location>
</feature>
<organism evidence="2 3">
    <name type="scientific">Pseudomonas segetis</name>
    <dbReference type="NCBI Taxonomy" id="298908"/>
    <lineage>
        <taxon>Bacteria</taxon>
        <taxon>Pseudomonadati</taxon>
        <taxon>Pseudomonadota</taxon>
        <taxon>Gammaproteobacteria</taxon>
        <taxon>Pseudomonadales</taxon>
        <taxon>Pseudomonadaceae</taxon>
        <taxon>Pseudomonas</taxon>
    </lineage>
</organism>
<feature type="transmembrane region" description="Helical" evidence="1">
    <location>
        <begin position="28"/>
        <end position="57"/>
    </location>
</feature>
<reference evidence="3" key="1">
    <citation type="submission" date="2017-06" db="EMBL/GenBank/DDBJ databases">
        <authorList>
            <person name="Varghese N."/>
            <person name="Submissions S."/>
        </authorList>
    </citation>
    <scope>NUCLEOTIDE SEQUENCE [LARGE SCALE GENOMIC DNA]</scope>
    <source>
        <strain evidence="3">CIP 108523</strain>
    </source>
</reference>
<dbReference type="EMBL" id="FZOG01000009">
    <property type="protein sequence ID" value="SNT06430.1"/>
    <property type="molecule type" value="Genomic_DNA"/>
</dbReference>
<evidence type="ECO:0008006" key="4">
    <source>
        <dbReference type="Google" id="ProtNLM"/>
    </source>
</evidence>
<feature type="transmembrane region" description="Helical" evidence="1">
    <location>
        <begin position="278"/>
        <end position="300"/>
    </location>
</feature>
<dbReference type="AlphaFoldDB" id="A0A239JKT7"/>
<accession>A0A239JKT7</accession>
<keyword evidence="1" id="KW-0472">Membrane</keyword>
<proteinExistence type="predicted"/>
<dbReference type="Proteomes" id="UP000242915">
    <property type="component" value="Unassembled WGS sequence"/>
</dbReference>
<keyword evidence="1" id="KW-1133">Transmembrane helix</keyword>
<evidence type="ECO:0000256" key="1">
    <source>
        <dbReference type="SAM" id="Phobius"/>
    </source>
</evidence>
<evidence type="ECO:0000313" key="2">
    <source>
        <dbReference type="EMBL" id="SNT06430.1"/>
    </source>
</evidence>
<feature type="transmembrane region" description="Helical" evidence="1">
    <location>
        <begin position="117"/>
        <end position="138"/>
    </location>
</feature>
<name>A0A239JKT7_9PSED</name>
<keyword evidence="1" id="KW-0812">Transmembrane</keyword>
<gene>
    <name evidence="2" type="ORF">SAMN05216255_4389</name>
</gene>
<sequence>MKTINEQLALPDSIALSMTQLSPRAVSWGAILAGAAGAAALSLLLLVLGTGLGFSFVSPWANDGASIKTLGVSTIAWITFTQLVAAGLGGYLAGRLRAKWTDVHADEVYFRDTAHGFLAWSIATLATALLLGSVLGGIASGGAKVGASVAQGVASSAAKAGAAVANTDNAGAGMRYALDSLFRRTVNAPANAQSGLAPAQERPAPIAEVTRIFMNAIHTGSLPAEDTQYLGQLVARRTGLNQPEAEQRVTATFTRIKSAVDEAQTQARQTADQARKTSAYAAIWLFISLLVGAFVASFSATLGGRQRDA</sequence>
<protein>
    <recommendedName>
        <fullName evidence="4">Transmembrane protein</fullName>
    </recommendedName>
</protein>
<keyword evidence="3" id="KW-1185">Reference proteome</keyword>